<dbReference type="PROSITE" id="PS00307">
    <property type="entry name" value="LECTIN_LEGUME_BETA"/>
    <property type="match status" value="1"/>
</dbReference>
<dbReference type="InterPro" id="IPR013320">
    <property type="entry name" value="ConA-like_dom_sf"/>
</dbReference>
<dbReference type="PROSITE" id="PS00108">
    <property type="entry name" value="PROTEIN_KINASE_ST"/>
    <property type="match status" value="1"/>
</dbReference>
<evidence type="ECO:0000256" key="5">
    <source>
        <dbReference type="ARBA" id="ARBA00022475"/>
    </source>
</evidence>
<dbReference type="GO" id="GO:0005886">
    <property type="term" value="C:plasma membrane"/>
    <property type="evidence" value="ECO:0007669"/>
    <property type="project" value="UniProtKB-SubCell"/>
</dbReference>
<comment type="similarity">
    <text evidence="2">In the N-terminal section; belongs to the leguminous lectin family.</text>
</comment>
<dbReference type="CDD" id="cd06899">
    <property type="entry name" value="lectin_legume_LecRK_Arcelin_ConA"/>
    <property type="match status" value="1"/>
</dbReference>
<evidence type="ECO:0000256" key="2">
    <source>
        <dbReference type="ARBA" id="ARBA00008536"/>
    </source>
</evidence>
<dbReference type="InterPro" id="IPR001220">
    <property type="entry name" value="Legume_lectin_dom"/>
</dbReference>
<dbReference type="Gene3D" id="1.10.510.10">
    <property type="entry name" value="Transferase(Phosphotransferase) domain 1"/>
    <property type="match status" value="1"/>
</dbReference>
<dbReference type="Pfam" id="PF00069">
    <property type="entry name" value="Pkinase"/>
    <property type="match status" value="1"/>
</dbReference>
<keyword evidence="15 22" id="KW-1133">Transmembrane helix</keyword>
<dbReference type="InterPro" id="IPR000719">
    <property type="entry name" value="Prot_kinase_dom"/>
</dbReference>
<evidence type="ECO:0000256" key="11">
    <source>
        <dbReference type="ARBA" id="ARBA00022741"/>
    </source>
</evidence>
<comment type="subunit">
    <text evidence="21">Interacts with ABCG40.</text>
</comment>
<keyword evidence="9" id="KW-0732">Signal</keyword>
<keyword evidence="25" id="KW-1185">Reference proteome</keyword>
<dbReference type="GO" id="GO:0030246">
    <property type="term" value="F:carbohydrate binding"/>
    <property type="evidence" value="ECO:0007669"/>
    <property type="project" value="UniProtKB-KW"/>
</dbReference>
<comment type="similarity">
    <text evidence="3">In the C-terminal section; belongs to the protein kinase superfamily. Ser/Thr protein kinase family.</text>
</comment>
<evidence type="ECO:0000256" key="3">
    <source>
        <dbReference type="ARBA" id="ARBA00010217"/>
    </source>
</evidence>
<feature type="domain" description="Protein kinase" evidence="23">
    <location>
        <begin position="340"/>
        <end position="649"/>
    </location>
</feature>
<evidence type="ECO:0000256" key="22">
    <source>
        <dbReference type="SAM" id="Phobius"/>
    </source>
</evidence>
<evidence type="ECO:0000256" key="14">
    <source>
        <dbReference type="ARBA" id="ARBA00022840"/>
    </source>
</evidence>
<evidence type="ECO:0000256" key="7">
    <source>
        <dbReference type="ARBA" id="ARBA00022679"/>
    </source>
</evidence>
<evidence type="ECO:0000256" key="15">
    <source>
        <dbReference type="ARBA" id="ARBA00022989"/>
    </source>
</evidence>
<comment type="function">
    <text evidence="20">Promotes hydrogen peroxide H(2)O(2) production and cell death.</text>
</comment>
<protein>
    <recommendedName>
        <fullName evidence="4">non-specific serine/threonine protein kinase</fullName>
        <ecNumber evidence="4">2.7.11.1</ecNumber>
    </recommendedName>
</protein>
<evidence type="ECO:0000256" key="6">
    <source>
        <dbReference type="ARBA" id="ARBA00022527"/>
    </source>
</evidence>
<dbReference type="InterPro" id="IPR008271">
    <property type="entry name" value="Ser/Thr_kinase_AS"/>
</dbReference>
<evidence type="ECO:0000256" key="9">
    <source>
        <dbReference type="ARBA" id="ARBA00022729"/>
    </source>
</evidence>
<organism evidence="24 25">
    <name type="scientific">Canna indica</name>
    <name type="common">Indian-shot</name>
    <dbReference type="NCBI Taxonomy" id="4628"/>
    <lineage>
        <taxon>Eukaryota</taxon>
        <taxon>Viridiplantae</taxon>
        <taxon>Streptophyta</taxon>
        <taxon>Embryophyta</taxon>
        <taxon>Tracheophyta</taxon>
        <taxon>Spermatophyta</taxon>
        <taxon>Magnoliopsida</taxon>
        <taxon>Liliopsida</taxon>
        <taxon>Zingiberales</taxon>
        <taxon>Cannaceae</taxon>
        <taxon>Canna</taxon>
    </lineage>
</organism>
<dbReference type="SUPFAM" id="SSF56112">
    <property type="entry name" value="Protein kinase-like (PK-like)"/>
    <property type="match status" value="1"/>
</dbReference>
<evidence type="ECO:0000259" key="23">
    <source>
        <dbReference type="PROSITE" id="PS50011"/>
    </source>
</evidence>
<evidence type="ECO:0000256" key="8">
    <source>
        <dbReference type="ARBA" id="ARBA00022692"/>
    </source>
</evidence>
<keyword evidence="18" id="KW-0325">Glycoprotein</keyword>
<keyword evidence="6" id="KW-0723">Serine/threonine-protein kinase</keyword>
<sequence>MAICGSRILPIIIFCLSIIVPLSTPLSFNFTSFDETNQAQIQKQNDTEISRNTIQLTRYQRDVPIDNSTGRAQYKDPMLLWDKETKQLADFTTHFVFAIDNFGNSWSGDGLAFFLSSYPSTIPNNSGGGSLGLFDYLNSTSGTSTVAVEFDTFSNYFDPTVSHVGIDVNSIKSTVTANWSYIRNGTKANAWVTYNASTHNLSVFLTYAENPVFSSDYYILSDKINLQKELPEMVTIGFSAATGAGLETHTIYSWSFDSTLQPRKKSKFVLVISIVGSTTVMTALGLLWFIWTRRKNTKRNTEDKDELLDTDHANIDEEIERETVMKRFLYNELANATKNFSEKGKLGEGGFGPVYKGFLKDWKLDVAIKRVSRSSKQGRKEYLSEVKIISRLRHRNLVQLVGWCHDRRELLLVYEFVPNGSLDSYLFSSTRILEWPVRYKIALGLASALLYLHEEWDQCVVHRDIKSSNVLLDSAFIAKLGDFGLARLVNHNHDMQTTFLAGTRGYMAPEYLDAGKASKESDVYSFGIVTLEIACGRRTIVLSEEENKIKLVEWVWELYGRGAILEAADEKLNGNFDKKEMECLMLVGLWCAHPNRILRPSIGHAINALNLEAPLPELPSKMPVPIYCTPATDRSQSFSAPFSSVLSAR</sequence>
<evidence type="ECO:0000256" key="17">
    <source>
        <dbReference type="ARBA" id="ARBA00023170"/>
    </source>
</evidence>
<reference evidence="24 25" key="1">
    <citation type="submission" date="2023-10" db="EMBL/GenBank/DDBJ databases">
        <title>Chromosome-scale genome assembly provides insights into flower coloration mechanisms of Canna indica.</title>
        <authorList>
            <person name="Li C."/>
        </authorList>
    </citation>
    <scope>NUCLEOTIDE SEQUENCE [LARGE SCALE GENOMIC DNA]</scope>
    <source>
        <tissue evidence="24">Flower</tissue>
    </source>
</reference>
<evidence type="ECO:0000256" key="16">
    <source>
        <dbReference type="ARBA" id="ARBA00023136"/>
    </source>
</evidence>
<dbReference type="EMBL" id="CP136893">
    <property type="protein sequence ID" value="WOL04956.1"/>
    <property type="molecule type" value="Genomic_DNA"/>
</dbReference>
<dbReference type="Gene3D" id="2.60.120.200">
    <property type="match status" value="1"/>
</dbReference>
<dbReference type="Gene3D" id="3.30.200.20">
    <property type="entry name" value="Phosphorylase Kinase, domain 1"/>
    <property type="match status" value="1"/>
</dbReference>
<dbReference type="Pfam" id="PF00139">
    <property type="entry name" value="Lectin_legB"/>
    <property type="match status" value="1"/>
</dbReference>
<keyword evidence="5" id="KW-1003">Cell membrane</keyword>
<evidence type="ECO:0000256" key="18">
    <source>
        <dbReference type="ARBA" id="ARBA00023180"/>
    </source>
</evidence>
<comment type="function">
    <text evidence="19">Involved in resistance response to the pathogenic oomycetes Phytophthora infestans and Phytophthora capsici.</text>
</comment>
<dbReference type="EC" id="2.7.11.1" evidence="4"/>
<evidence type="ECO:0000256" key="12">
    <source>
        <dbReference type="ARBA" id="ARBA00022777"/>
    </source>
</evidence>
<evidence type="ECO:0000256" key="21">
    <source>
        <dbReference type="ARBA" id="ARBA00063357"/>
    </source>
</evidence>
<keyword evidence="8 22" id="KW-0812">Transmembrane</keyword>
<evidence type="ECO:0000256" key="19">
    <source>
        <dbReference type="ARBA" id="ARBA00058054"/>
    </source>
</evidence>
<dbReference type="GO" id="GO:0002229">
    <property type="term" value="P:defense response to oomycetes"/>
    <property type="evidence" value="ECO:0007669"/>
    <property type="project" value="UniProtKB-ARBA"/>
</dbReference>
<dbReference type="InterPro" id="IPR019825">
    <property type="entry name" value="Lectin_legB_Mn/Ca_BS"/>
</dbReference>
<feature type="transmembrane region" description="Helical" evidence="22">
    <location>
        <begin position="268"/>
        <end position="291"/>
    </location>
</feature>
<dbReference type="PANTHER" id="PTHR27007">
    <property type="match status" value="1"/>
</dbReference>
<evidence type="ECO:0000256" key="13">
    <source>
        <dbReference type="ARBA" id="ARBA00022821"/>
    </source>
</evidence>
<evidence type="ECO:0000313" key="24">
    <source>
        <dbReference type="EMBL" id="WOL04956.1"/>
    </source>
</evidence>
<evidence type="ECO:0000256" key="10">
    <source>
        <dbReference type="ARBA" id="ARBA00022734"/>
    </source>
</evidence>
<evidence type="ECO:0000313" key="25">
    <source>
        <dbReference type="Proteomes" id="UP001327560"/>
    </source>
</evidence>
<keyword evidence="7" id="KW-0808">Transferase</keyword>
<dbReference type="GO" id="GO:0004674">
    <property type="term" value="F:protein serine/threonine kinase activity"/>
    <property type="evidence" value="ECO:0007669"/>
    <property type="project" value="UniProtKB-KW"/>
</dbReference>
<dbReference type="SUPFAM" id="SSF49899">
    <property type="entry name" value="Concanavalin A-like lectins/glucanases"/>
    <property type="match status" value="1"/>
</dbReference>
<keyword evidence="14" id="KW-0067">ATP-binding</keyword>
<comment type="subcellular location">
    <subcellularLocation>
        <location evidence="1">Cell membrane</location>
        <topology evidence="1">Single-pass type I membrane protein</topology>
    </subcellularLocation>
</comment>
<dbReference type="FunFam" id="2.60.120.200:FF:000103">
    <property type="entry name" value="L-type lectin-domain containing receptor kinase IX.1"/>
    <property type="match status" value="1"/>
</dbReference>
<dbReference type="Proteomes" id="UP001327560">
    <property type="component" value="Chromosome 4"/>
</dbReference>
<dbReference type="InterPro" id="IPR050528">
    <property type="entry name" value="L-type_Lectin-RKs"/>
</dbReference>
<evidence type="ECO:0000256" key="4">
    <source>
        <dbReference type="ARBA" id="ARBA00012513"/>
    </source>
</evidence>
<dbReference type="PROSITE" id="PS50011">
    <property type="entry name" value="PROTEIN_KINASE_DOM"/>
    <property type="match status" value="1"/>
</dbReference>
<keyword evidence="10" id="KW-0430">Lectin</keyword>
<evidence type="ECO:0000256" key="1">
    <source>
        <dbReference type="ARBA" id="ARBA00004251"/>
    </source>
</evidence>
<keyword evidence="16 22" id="KW-0472">Membrane</keyword>
<keyword evidence="17" id="KW-0675">Receptor</keyword>
<dbReference type="GO" id="GO:0005524">
    <property type="term" value="F:ATP binding"/>
    <property type="evidence" value="ECO:0007669"/>
    <property type="project" value="UniProtKB-KW"/>
</dbReference>
<feature type="transmembrane region" description="Helical" evidence="22">
    <location>
        <begin position="7"/>
        <end position="28"/>
    </location>
</feature>
<evidence type="ECO:0000256" key="20">
    <source>
        <dbReference type="ARBA" id="ARBA00058818"/>
    </source>
</evidence>
<proteinExistence type="inferred from homology"/>
<dbReference type="FunFam" id="3.30.200.20:FF:000168">
    <property type="entry name" value="L-type lectin-domain containing receptor kinase IX.1"/>
    <property type="match status" value="1"/>
</dbReference>
<dbReference type="SMART" id="SM00220">
    <property type="entry name" value="S_TKc"/>
    <property type="match status" value="1"/>
</dbReference>
<dbReference type="CDD" id="cd14066">
    <property type="entry name" value="STKc_IRAK"/>
    <property type="match status" value="1"/>
</dbReference>
<dbReference type="GO" id="GO:0009626">
    <property type="term" value="P:plant-type hypersensitive response"/>
    <property type="evidence" value="ECO:0007669"/>
    <property type="project" value="UniProtKB-ARBA"/>
</dbReference>
<keyword evidence="11" id="KW-0547">Nucleotide-binding</keyword>
<keyword evidence="13" id="KW-0611">Plant defense</keyword>
<accession>A0AAQ3QA13</accession>
<dbReference type="AlphaFoldDB" id="A0AAQ3QA13"/>
<name>A0AAQ3QA13_9LILI</name>
<gene>
    <name evidence="24" type="ORF">Cni_G13679</name>
</gene>
<dbReference type="FunFam" id="1.10.510.10:FF:000240">
    <property type="entry name" value="Lectin-domain containing receptor kinase A4.3"/>
    <property type="match status" value="1"/>
</dbReference>
<keyword evidence="12" id="KW-0418">Kinase</keyword>
<dbReference type="InterPro" id="IPR011009">
    <property type="entry name" value="Kinase-like_dom_sf"/>
</dbReference>